<organism evidence="1 2">
    <name type="scientific">Paraburkholderia rhizosphaerae</name>
    <dbReference type="NCBI Taxonomy" id="480658"/>
    <lineage>
        <taxon>Bacteria</taxon>
        <taxon>Pseudomonadati</taxon>
        <taxon>Pseudomonadota</taxon>
        <taxon>Betaproteobacteria</taxon>
        <taxon>Burkholderiales</taxon>
        <taxon>Burkholderiaceae</taxon>
        <taxon>Paraburkholderia</taxon>
    </lineage>
</organism>
<gene>
    <name evidence="1" type="ORF">BX592_101173</name>
</gene>
<evidence type="ECO:0000313" key="1">
    <source>
        <dbReference type="EMBL" id="TDY54717.1"/>
    </source>
</evidence>
<name>A0A4V6QD72_9BURK</name>
<dbReference type="Proteomes" id="UP000295509">
    <property type="component" value="Unassembled WGS sequence"/>
</dbReference>
<comment type="caution">
    <text evidence="1">The sequence shown here is derived from an EMBL/GenBank/DDBJ whole genome shotgun (WGS) entry which is preliminary data.</text>
</comment>
<proteinExistence type="predicted"/>
<reference evidence="1 2" key="1">
    <citation type="submission" date="2019-03" db="EMBL/GenBank/DDBJ databases">
        <title>Genomic Encyclopedia of Type Strains, Phase III (KMG-III): the genomes of soil and plant-associated and newly described type strains.</title>
        <authorList>
            <person name="Whitman W."/>
        </authorList>
    </citation>
    <scope>NUCLEOTIDE SEQUENCE [LARGE SCALE GENOMIC DNA]</scope>
    <source>
        <strain evidence="1 2">LMG 29544</strain>
    </source>
</reference>
<dbReference type="AlphaFoldDB" id="A0A4V6QD72"/>
<sequence length="38" mass="4096">MKSLYRIDGAQAPFDVCFISVSPLSLVTVPCTPSTLHT</sequence>
<accession>A0A4V6QD72</accession>
<evidence type="ECO:0000313" key="2">
    <source>
        <dbReference type="Proteomes" id="UP000295509"/>
    </source>
</evidence>
<dbReference type="EMBL" id="SORE01000001">
    <property type="protein sequence ID" value="TDY54717.1"/>
    <property type="molecule type" value="Genomic_DNA"/>
</dbReference>
<keyword evidence="2" id="KW-1185">Reference proteome</keyword>
<protein>
    <submittedName>
        <fullName evidence="1">Uncharacterized protein</fullName>
    </submittedName>
</protein>